<evidence type="ECO:0000313" key="1">
    <source>
        <dbReference type="EMBL" id="KRZ65061.1"/>
    </source>
</evidence>
<accession>A0A0V1M000</accession>
<comment type="caution">
    <text evidence="1">The sequence shown here is derived from an EMBL/GenBank/DDBJ whole genome shotgun (WGS) entry which is preliminary data.</text>
</comment>
<dbReference type="EMBL" id="JYDO01000550">
    <property type="protein sequence ID" value="KRZ65061.1"/>
    <property type="molecule type" value="Genomic_DNA"/>
</dbReference>
<dbReference type="Proteomes" id="UP000054843">
    <property type="component" value="Unassembled WGS sequence"/>
</dbReference>
<sequence length="31" mass="3767">MSPMASRHNRKHYTVQLTQCFQQHIIHFKQA</sequence>
<gene>
    <name evidence="1" type="ORF">T10_879</name>
</gene>
<protein>
    <submittedName>
        <fullName evidence="1">Uncharacterized protein</fullName>
    </submittedName>
</protein>
<reference evidence="1 2" key="1">
    <citation type="submission" date="2015-01" db="EMBL/GenBank/DDBJ databases">
        <title>Evolution of Trichinella species and genotypes.</title>
        <authorList>
            <person name="Korhonen P.K."/>
            <person name="Edoardo P."/>
            <person name="Giuseppe L.R."/>
            <person name="Gasser R.B."/>
        </authorList>
    </citation>
    <scope>NUCLEOTIDE SEQUENCE [LARGE SCALE GENOMIC DNA]</scope>
    <source>
        <strain evidence="1">ISS1980</strain>
    </source>
</reference>
<name>A0A0V1M000_9BILA</name>
<keyword evidence="2" id="KW-1185">Reference proteome</keyword>
<proteinExistence type="predicted"/>
<evidence type="ECO:0000313" key="2">
    <source>
        <dbReference type="Proteomes" id="UP000054843"/>
    </source>
</evidence>
<dbReference type="AlphaFoldDB" id="A0A0V1M000"/>
<organism evidence="1 2">
    <name type="scientific">Trichinella papuae</name>
    <dbReference type="NCBI Taxonomy" id="268474"/>
    <lineage>
        <taxon>Eukaryota</taxon>
        <taxon>Metazoa</taxon>
        <taxon>Ecdysozoa</taxon>
        <taxon>Nematoda</taxon>
        <taxon>Enoplea</taxon>
        <taxon>Dorylaimia</taxon>
        <taxon>Trichinellida</taxon>
        <taxon>Trichinellidae</taxon>
        <taxon>Trichinella</taxon>
    </lineage>
</organism>